<dbReference type="InterPro" id="IPR036259">
    <property type="entry name" value="MFS_trans_sf"/>
</dbReference>
<dbReference type="InterPro" id="IPR011701">
    <property type="entry name" value="MFS"/>
</dbReference>
<evidence type="ECO:0000256" key="3">
    <source>
        <dbReference type="ARBA" id="ARBA00022448"/>
    </source>
</evidence>
<feature type="transmembrane region" description="Helical" evidence="9">
    <location>
        <begin position="130"/>
        <end position="158"/>
    </location>
</feature>
<comment type="subcellular location">
    <subcellularLocation>
        <location evidence="1">Membrane</location>
        <topology evidence="1">Multi-pass membrane protein</topology>
    </subcellularLocation>
</comment>
<evidence type="ECO:0000256" key="1">
    <source>
        <dbReference type="ARBA" id="ARBA00004141"/>
    </source>
</evidence>
<dbReference type="PROSITE" id="PS50850">
    <property type="entry name" value="MFS"/>
    <property type="match status" value="1"/>
</dbReference>
<keyword evidence="8" id="KW-0325">Glycoprotein</keyword>
<dbReference type="SUPFAM" id="SSF103473">
    <property type="entry name" value="MFS general substrate transporter"/>
    <property type="match status" value="1"/>
</dbReference>
<evidence type="ECO:0000313" key="12">
    <source>
        <dbReference type="Proteomes" id="UP000030764"/>
    </source>
</evidence>
<dbReference type="GO" id="GO:0043195">
    <property type="term" value="C:terminal bouton"/>
    <property type="evidence" value="ECO:0007669"/>
    <property type="project" value="TreeGrafter"/>
</dbReference>
<dbReference type="EMBL" id="KL363208">
    <property type="protein sequence ID" value="KFD54390.1"/>
    <property type="molecule type" value="Genomic_DNA"/>
</dbReference>
<dbReference type="Proteomes" id="UP000030764">
    <property type="component" value="Unassembled WGS sequence"/>
</dbReference>
<evidence type="ECO:0000259" key="10">
    <source>
        <dbReference type="PROSITE" id="PS50850"/>
    </source>
</evidence>
<dbReference type="GO" id="GO:0007268">
    <property type="term" value="P:chemical synaptic transmission"/>
    <property type="evidence" value="ECO:0007669"/>
    <property type="project" value="TreeGrafter"/>
</dbReference>
<organism evidence="11 12">
    <name type="scientific">Trichuris suis</name>
    <name type="common">pig whipworm</name>
    <dbReference type="NCBI Taxonomy" id="68888"/>
    <lineage>
        <taxon>Eukaryota</taxon>
        <taxon>Metazoa</taxon>
        <taxon>Ecdysozoa</taxon>
        <taxon>Nematoda</taxon>
        <taxon>Enoplea</taxon>
        <taxon>Dorylaimia</taxon>
        <taxon>Trichinellida</taxon>
        <taxon>Trichuridae</taxon>
        <taxon>Trichuris</taxon>
    </lineage>
</organism>
<dbReference type="Gene3D" id="1.20.1250.20">
    <property type="entry name" value="MFS general substrate transporter like domains"/>
    <property type="match status" value="1"/>
</dbReference>
<keyword evidence="4 9" id="KW-0812">Transmembrane</keyword>
<name>A0A085MAZ4_9BILA</name>
<gene>
    <name evidence="11" type="ORF">M513_04733</name>
</gene>
<protein>
    <recommendedName>
        <fullName evidence="10">Major facilitator superfamily (MFS) profile domain-containing protein</fullName>
    </recommendedName>
</protein>
<evidence type="ECO:0000256" key="7">
    <source>
        <dbReference type="ARBA" id="ARBA00023136"/>
    </source>
</evidence>
<dbReference type="GO" id="GO:0005277">
    <property type="term" value="F:acetylcholine transmembrane transporter activity"/>
    <property type="evidence" value="ECO:0007669"/>
    <property type="project" value="TreeGrafter"/>
</dbReference>
<evidence type="ECO:0000256" key="4">
    <source>
        <dbReference type="ARBA" id="ARBA00022692"/>
    </source>
</evidence>
<evidence type="ECO:0000256" key="8">
    <source>
        <dbReference type="ARBA" id="ARBA00023180"/>
    </source>
</evidence>
<reference evidence="11 12" key="1">
    <citation type="journal article" date="2014" name="Nat. Genet.">
        <title>Genome and transcriptome of the porcine whipworm Trichuris suis.</title>
        <authorList>
            <person name="Jex A.R."/>
            <person name="Nejsum P."/>
            <person name="Schwarz E.M."/>
            <person name="Hu L."/>
            <person name="Young N.D."/>
            <person name="Hall R.S."/>
            <person name="Korhonen P.K."/>
            <person name="Liao S."/>
            <person name="Thamsborg S."/>
            <person name="Xia J."/>
            <person name="Xu P."/>
            <person name="Wang S."/>
            <person name="Scheerlinck J.P."/>
            <person name="Hofmann A."/>
            <person name="Sternberg P.W."/>
            <person name="Wang J."/>
            <person name="Gasser R.B."/>
        </authorList>
    </citation>
    <scope>NUCLEOTIDE SEQUENCE [LARGE SCALE GENOMIC DNA]</scope>
    <source>
        <strain evidence="11">DCEP-RM93M</strain>
    </source>
</reference>
<evidence type="ECO:0000256" key="9">
    <source>
        <dbReference type="SAM" id="Phobius"/>
    </source>
</evidence>
<keyword evidence="12" id="KW-1185">Reference proteome</keyword>
<sequence>MGFTVPIVNRDYDDLKSQIQRKIQEEKWQKRLVLIIVSTALLLDNMLYMVIVPIIPDYLRRIGAYTVTYSYEQVNETESSDRNMTSRMRRVKEYQSEDQSLGNLFASKAIVQLLVNPFSGMLIDRIGYEIPMIIGLVVMFSSTAIFALGQSYGVLFFARSLQGKQLYQRLLLPK</sequence>
<proteinExistence type="inferred from homology"/>
<keyword evidence="5" id="KW-0532">Neurotransmitter transport</keyword>
<dbReference type="InterPro" id="IPR050930">
    <property type="entry name" value="MFS_Vesicular_Transporter"/>
</dbReference>
<dbReference type="InterPro" id="IPR020846">
    <property type="entry name" value="MFS_dom"/>
</dbReference>
<evidence type="ECO:0000313" key="11">
    <source>
        <dbReference type="EMBL" id="KFD54390.1"/>
    </source>
</evidence>
<evidence type="ECO:0000256" key="6">
    <source>
        <dbReference type="ARBA" id="ARBA00022989"/>
    </source>
</evidence>
<dbReference type="PANTHER" id="PTHR23506:SF13">
    <property type="entry name" value="VESICULAR ACETYLCHOLINE TRANSPORTER"/>
    <property type="match status" value="1"/>
</dbReference>
<dbReference type="Pfam" id="PF07690">
    <property type="entry name" value="MFS_1"/>
    <property type="match status" value="1"/>
</dbReference>
<dbReference type="AlphaFoldDB" id="A0A085MAZ4"/>
<comment type="similarity">
    <text evidence="2">Belongs to the major facilitator superfamily. Vesicular transporter family.</text>
</comment>
<keyword evidence="6 9" id="KW-1133">Transmembrane helix</keyword>
<evidence type="ECO:0000256" key="5">
    <source>
        <dbReference type="ARBA" id="ARBA00022775"/>
    </source>
</evidence>
<feature type="transmembrane region" description="Helical" evidence="9">
    <location>
        <begin position="32"/>
        <end position="55"/>
    </location>
</feature>
<keyword evidence="3" id="KW-0813">Transport</keyword>
<dbReference type="PANTHER" id="PTHR23506">
    <property type="entry name" value="GH10249P"/>
    <property type="match status" value="1"/>
</dbReference>
<feature type="domain" description="Major facilitator superfamily (MFS) profile" evidence="10">
    <location>
        <begin position="33"/>
        <end position="174"/>
    </location>
</feature>
<keyword evidence="7 9" id="KW-0472">Membrane</keyword>
<dbReference type="GO" id="GO:0030122">
    <property type="term" value="C:AP-2 adaptor complex"/>
    <property type="evidence" value="ECO:0007669"/>
    <property type="project" value="TreeGrafter"/>
</dbReference>
<accession>A0A085MAZ4</accession>
<dbReference type="GO" id="GO:0030121">
    <property type="term" value="C:AP-1 adaptor complex"/>
    <property type="evidence" value="ECO:0007669"/>
    <property type="project" value="TreeGrafter"/>
</dbReference>
<evidence type="ECO:0000256" key="2">
    <source>
        <dbReference type="ARBA" id="ARBA00006829"/>
    </source>
</evidence>